<organism evidence="2 3">
    <name type="scientific">Flavivirga spongiicola</name>
    <dbReference type="NCBI Taxonomy" id="421621"/>
    <lineage>
        <taxon>Bacteria</taxon>
        <taxon>Pseudomonadati</taxon>
        <taxon>Bacteroidota</taxon>
        <taxon>Flavobacteriia</taxon>
        <taxon>Flavobacteriales</taxon>
        <taxon>Flavobacteriaceae</taxon>
        <taxon>Flavivirga</taxon>
    </lineage>
</organism>
<evidence type="ECO:0000313" key="2">
    <source>
        <dbReference type="EMBL" id="MEF3834589.1"/>
    </source>
</evidence>
<evidence type="ECO:0000256" key="1">
    <source>
        <dbReference type="SAM" id="Phobius"/>
    </source>
</evidence>
<dbReference type="RefSeq" id="WP_303306908.1">
    <property type="nucleotide sequence ID" value="NZ_JAODOP010000004.1"/>
</dbReference>
<keyword evidence="3" id="KW-1185">Reference proteome</keyword>
<name>A0ABU7XV27_9FLAO</name>
<feature type="transmembrane region" description="Helical" evidence="1">
    <location>
        <begin position="45"/>
        <end position="65"/>
    </location>
</feature>
<evidence type="ECO:0000313" key="3">
    <source>
        <dbReference type="Proteomes" id="UP001337305"/>
    </source>
</evidence>
<keyword evidence="1" id="KW-0472">Membrane</keyword>
<gene>
    <name evidence="2" type="ORF">N1F79_15735</name>
</gene>
<proteinExistence type="predicted"/>
<keyword evidence="1" id="KW-0812">Transmembrane</keyword>
<comment type="caution">
    <text evidence="2">The sequence shown here is derived from an EMBL/GenBank/DDBJ whole genome shotgun (WGS) entry which is preliminary data.</text>
</comment>
<accession>A0ABU7XV27</accession>
<keyword evidence="1" id="KW-1133">Transmembrane helix</keyword>
<protein>
    <recommendedName>
        <fullName evidence="4">Anti-sigma factor</fullName>
    </recommendedName>
</protein>
<dbReference type="Proteomes" id="UP001337305">
    <property type="component" value="Unassembled WGS sequence"/>
</dbReference>
<reference evidence="2 3" key="1">
    <citation type="submission" date="2022-09" db="EMBL/GenBank/DDBJ databases">
        <title>Genome sequencing of Flavivirga sp. MEBiC05379.</title>
        <authorList>
            <person name="Oh H.-M."/>
            <person name="Kwon K.K."/>
            <person name="Park M.J."/>
            <person name="Yang S.-H."/>
        </authorList>
    </citation>
    <scope>NUCLEOTIDE SEQUENCE [LARGE SCALE GENOMIC DNA]</scope>
    <source>
        <strain evidence="2 3">MEBiC05379</strain>
    </source>
</reference>
<evidence type="ECO:0008006" key="4">
    <source>
        <dbReference type="Google" id="ProtNLM"/>
    </source>
</evidence>
<dbReference type="EMBL" id="JAODOP010000004">
    <property type="protein sequence ID" value="MEF3834589.1"/>
    <property type="molecule type" value="Genomic_DNA"/>
</dbReference>
<sequence>MAPIKFEKNIKDKLDKRRLQPSDNAWGKLSERLGNQEKKKNNKPILWLGLAASMVGILLIIPQFFNNETSVNDVPKTVVNPEIVEQNENKAIAVEEYINIENTTKETQVKEKEVVKEPAKKSVLVKSEFNKEQTALVQESNIKELNKEAVSTVEVALEPLSFEEEKIQAVANQIQALKDNDIVTDDAINALLLEAQKEIKLNRLYNGTTGVVDAKLLLQDVEAELDQSFRSKVFEAIKASYGTVKTAVAQRND</sequence>